<gene>
    <name evidence="2" type="ORF">DAKH74_031970</name>
</gene>
<dbReference type="Proteomes" id="UP001377567">
    <property type="component" value="Unassembled WGS sequence"/>
</dbReference>
<evidence type="ECO:0000313" key="3">
    <source>
        <dbReference type="Proteomes" id="UP001377567"/>
    </source>
</evidence>
<sequence>MGIQEINPVIDEFISLCERTKEPVNLPVRLLDEVKQIDANSLSKEDRSRVLKCVAFFSIHPDPDTSRDSIAYVVDGIEERPSELDYLISELKPMLLGFGSKKKQSGTSQPGLNPKLGYSFDEDENKRKWQENGGLMSIALFYTVLLTMKNERVSVNLNWIIPGIMNLLDDTTDLVNIKLNGVLLLKTFVTHCFDVSGTADSKWITFNQTGMFGMVEPILVNMCYFLPPSHNNSDVILESVYDCLIALYRRNFDLPVMKRYLGDTLLSKVILQYTIPKIGIKYENVLEYIIETTTRIVKLLGKESVLYMQRIIYVFGECVVRDPFVTTLKNREIIPNVIGMLETLVDVCPCDRVQQHRLDFLALVVILYQKYDTEGGVDAALLQRLQSFLAQLKHEGCDLTEPCEELVKAHPGLSVLLQ</sequence>
<comment type="caution">
    <text evidence="2">The sequence shown here is derived from an EMBL/GenBank/DDBJ whole genome shotgun (WGS) entry which is preliminary data.</text>
</comment>
<keyword evidence="3" id="KW-1185">Reference proteome</keyword>
<accession>A0AAV5RYV3</accession>
<dbReference type="SUPFAM" id="SSF48371">
    <property type="entry name" value="ARM repeat"/>
    <property type="match status" value="1"/>
</dbReference>
<evidence type="ECO:0000256" key="1">
    <source>
        <dbReference type="ARBA" id="ARBA00034736"/>
    </source>
</evidence>
<evidence type="ECO:0000313" key="2">
    <source>
        <dbReference type="EMBL" id="GMM56581.1"/>
    </source>
</evidence>
<comment type="similarity">
    <text evidence="1">Belongs to the TTI2 family.</text>
</comment>
<dbReference type="InterPro" id="IPR016024">
    <property type="entry name" value="ARM-type_fold"/>
</dbReference>
<dbReference type="GO" id="GO:0110078">
    <property type="term" value="C:TTT Hsp90 cochaperone complex"/>
    <property type="evidence" value="ECO:0007669"/>
    <property type="project" value="InterPro"/>
</dbReference>
<dbReference type="AlphaFoldDB" id="A0AAV5RYV3"/>
<reference evidence="2 3" key="1">
    <citation type="journal article" date="2023" name="Elife">
        <title>Identification of key yeast species and microbe-microbe interactions impacting larval growth of Drosophila in the wild.</title>
        <authorList>
            <person name="Mure A."/>
            <person name="Sugiura Y."/>
            <person name="Maeda R."/>
            <person name="Honda K."/>
            <person name="Sakurai N."/>
            <person name="Takahashi Y."/>
            <person name="Watada M."/>
            <person name="Katoh T."/>
            <person name="Gotoh A."/>
            <person name="Gotoh Y."/>
            <person name="Taniguchi I."/>
            <person name="Nakamura K."/>
            <person name="Hayashi T."/>
            <person name="Katayama T."/>
            <person name="Uemura T."/>
            <person name="Hattori Y."/>
        </authorList>
    </citation>
    <scope>NUCLEOTIDE SEQUENCE [LARGE SCALE GENOMIC DNA]</scope>
    <source>
        <strain evidence="2 3">KH-74</strain>
    </source>
</reference>
<protein>
    <submittedName>
        <fullName evidence="2">Tti2 protein</fullName>
    </submittedName>
</protein>
<dbReference type="InterPro" id="IPR018870">
    <property type="entry name" value="Tti2"/>
</dbReference>
<proteinExistence type="inferred from homology"/>
<dbReference type="Pfam" id="PF10521">
    <property type="entry name" value="Tti2"/>
    <property type="match status" value="1"/>
</dbReference>
<organism evidence="2 3">
    <name type="scientific">Maudiozyma humilis</name>
    <name type="common">Sour dough yeast</name>
    <name type="synonym">Kazachstania humilis</name>
    <dbReference type="NCBI Taxonomy" id="51915"/>
    <lineage>
        <taxon>Eukaryota</taxon>
        <taxon>Fungi</taxon>
        <taxon>Dikarya</taxon>
        <taxon>Ascomycota</taxon>
        <taxon>Saccharomycotina</taxon>
        <taxon>Saccharomycetes</taxon>
        <taxon>Saccharomycetales</taxon>
        <taxon>Saccharomycetaceae</taxon>
        <taxon>Maudiozyma</taxon>
    </lineage>
</organism>
<dbReference type="EMBL" id="BTGD01000008">
    <property type="protein sequence ID" value="GMM56581.1"/>
    <property type="molecule type" value="Genomic_DNA"/>
</dbReference>
<name>A0AAV5RYV3_MAUHU</name>